<accession>A0A8E2DPK0</accession>
<dbReference type="OrthoDB" id="3366659at2759"/>
<dbReference type="PANTHER" id="PTHR41390:SF1">
    <property type="entry name" value="NADH-UBIQUINONE OXIDOREDUCTASE 213 KDA SUBUNIT"/>
    <property type="match status" value="1"/>
</dbReference>
<gene>
    <name evidence="1" type="ORF">OBBRIDRAFT_725005</name>
</gene>
<dbReference type="AlphaFoldDB" id="A0A8E2DPK0"/>
<keyword evidence="2" id="KW-1185">Reference proteome</keyword>
<evidence type="ECO:0000313" key="2">
    <source>
        <dbReference type="Proteomes" id="UP000250043"/>
    </source>
</evidence>
<reference evidence="1 2" key="1">
    <citation type="submission" date="2016-07" db="EMBL/GenBank/DDBJ databases">
        <title>Draft genome of the white-rot fungus Obba rivulosa 3A-2.</title>
        <authorList>
            <consortium name="DOE Joint Genome Institute"/>
            <person name="Miettinen O."/>
            <person name="Riley R."/>
            <person name="Acob R."/>
            <person name="Barry K."/>
            <person name="Cullen D."/>
            <person name="De Vries R."/>
            <person name="Hainaut M."/>
            <person name="Hatakka A."/>
            <person name="Henrissat B."/>
            <person name="Hilden K."/>
            <person name="Kuo R."/>
            <person name="Labutti K."/>
            <person name="Lipzen A."/>
            <person name="Makela M.R."/>
            <person name="Sandor L."/>
            <person name="Spatafora J.W."/>
            <person name="Grigoriev I.V."/>
            <person name="Hibbett D.S."/>
        </authorList>
    </citation>
    <scope>NUCLEOTIDE SEQUENCE [LARGE SCALE GENOMIC DNA]</scope>
    <source>
        <strain evidence="1 2">3A-2</strain>
    </source>
</reference>
<protein>
    <submittedName>
        <fullName evidence="1">Uncharacterized protein</fullName>
    </submittedName>
</protein>
<sequence>LAASAGINGGIIGATFFSFREYLVSPMLTSLLWDTAYARRLRALQDARAAGPQVDQKLTYWDMRLHKVPDTFISGVFTGGVFNAWTHGRKTVVPGMLTVSVVCTVLQLAYNEFNIARIKYVSRKTEKVQASNSGGSEGQPQKTFTNRAMGWLGLRPMSDEEYIAVLERQRNGYLHRIEELEAEQAAMLEKPAESASQPLNTGA</sequence>
<feature type="non-terminal residue" evidence="1">
    <location>
        <position position="203"/>
    </location>
</feature>
<dbReference type="EMBL" id="KV722355">
    <property type="protein sequence ID" value="OCH93409.1"/>
    <property type="molecule type" value="Genomic_DNA"/>
</dbReference>
<evidence type="ECO:0000313" key="1">
    <source>
        <dbReference type="EMBL" id="OCH93409.1"/>
    </source>
</evidence>
<dbReference type="Proteomes" id="UP000250043">
    <property type="component" value="Unassembled WGS sequence"/>
</dbReference>
<organism evidence="1 2">
    <name type="scientific">Obba rivulosa</name>
    <dbReference type="NCBI Taxonomy" id="1052685"/>
    <lineage>
        <taxon>Eukaryota</taxon>
        <taxon>Fungi</taxon>
        <taxon>Dikarya</taxon>
        <taxon>Basidiomycota</taxon>
        <taxon>Agaricomycotina</taxon>
        <taxon>Agaricomycetes</taxon>
        <taxon>Polyporales</taxon>
        <taxon>Gelatoporiaceae</taxon>
        <taxon>Obba</taxon>
    </lineage>
</organism>
<proteinExistence type="predicted"/>
<name>A0A8E2DPK0_9APHY</name>
<dbReference type="PANTHER" id="PTHR41390">
    <property type="entry name" value="CHROMOSOME 7, WHOLE GENOME SHOTGUN SEQUENCE"/>
    <property type="match status" value="1"/>
</dbReference>